<dbReference type="AlphaFoldDB" id="A0A1B3SK60"/>
<dbReference type="PATRIC" id="fig|216938.3.peg.366"/>
<accession>A0A1B3SK60</accession>
<dbReference type="Proteomes" id="UP000094378">
    <property type="component" value="Chromosome"/>
</dbReference>
<evidence type="ECO:0000313" key="3">
    <source>
        <dbReference type="Proteomes" id="UP000094378"/>
    </source>
</evidence>
<dbReference type="Gene3D" id="3.40.50.10490">
    <property type="entry name" value="Glucose-6-phosphate isomerase like protein, domain 1"/>
    <property type="match status" value="2"/>
</dbReference>
<dbReference type="PANTHER" id="PTHR32502:SF3">
    <property type="entry name" value="D-GALACTOSAMINE-6-PHOSPHATE DEAMINASE AGAS-RELATED"/>
    <property type="match status" value="1"/>
</dbReference>
<dbReference type="GO" id="GO:0005886">
    <property type="term" value="C:plasma membrane"/>
    <property type="evidence" value="ECO:0007669"/>
    <property type="project" value="TreeGrafter"/>
</dbReference>
<dbReference type="PROSITE" id="PS51464">
    <property type="entry name" value="SIS"/>
    <property type="match status" value="1"/>
</dbReference>
<reference evidence="2 3" key="1">
    <citation type="submission" date="2016-08" db="EMBL/GenBank/DDBJ databases">
        <title>Complete genome sequence of Spiroplasma helicoides TABS-2 (DSM 22551).</title>
        <authorList>
            <person name="Shen W.-Y."/>
            <person name="Lo W.-S."/>
            <person name="Lai Y.-C."/>
            <person name="Kuo C.-H."/>
        </authorList>
    </citation>
    <scope>NUCLEOTIDE SEQUENCE [LARGE SCALE GENOMIC DNA]</scope>
    <source>
        <strain evidence="2 3">TABS-2</strain>
    </source>
</reference>
<proteinExistence type="predicted"/>
<dbReference type="InterPro" id="IPR046348">
    <property type="entry name" value="SIS_dom_sf"/>
</dbReference>
<dbReference type="KEGG" id="shj:SHELI_v1c03640"/>
<dbReference type="GO" id="GO:0097367">
    <property type="term" value="F:carbohydrate derivative binding"/>
    <property type="evidence" value="ECO:0007669"/>
    <property type="project" value="InterPro"/>
</dbReference>
<dbReference type="STRING" id="216938.SHELI_v1c03640"/>
<name>A0A1B3SK60_9MOLU</name>
<dbReference type="GO" id="GO:1901135">
    <property type="term" value="P:carbohydrate derivative metabolic process"/>
    <property type="evidence" value="ECO:0007669"/>
    <property type="project" value="InterPro"/>
</dbReference>
<evidence type="ECO:0000259" key="1">
    <source>
        <dbReference type="PROSITE" id="PS51464"/>
    </source>
</evidence>
<evidence type="ECO:0000313" key="2">
    <source>
        <dbReference type="EMBL" id="AOG60319.1"/>
    </source>
</evidence>
<dbReference type="SUPFAM" id="SSF53697">
    <property type="entry name" value="SIS domain"/>
    <property type="match status" value="1"/>
</dbReference>
<dbReference type="InterPro" id="IPR001347">
    <property type="entry name" value="SIS_dom"/>
</dbReference>
<dbReference type="RefSeq" id="WP_069116164.1">
    <property type="nucleotide sequence ID" value="NZ_CP017015.1"/>
</dbReference>
<dbReference type="OrthoDB" id="9779207at2"/>
<sequence>MNNNSYTEKEIYQQPEMWKQVFEMFESNKGEYQNLATKYKDYKIILTGAGTSQFVGDTIYNYFIEKGLDIHSIATTSIVVNPLKYIKKDEKVLLVSYARSGNSPESVAAVELVNQVSKNAHHIVVTCNEQGELYKLKDVLKNMDAILLPPETNDKGFAMTSSFSSMLLASSLLFSYMVKDDSFDKFNKFYELANNTLNKAEEFTNIIDLKNIDRLVFLGDCEFYGLTKEARLKLLELTQGTYATFYDTFLGFRHGPKSILSDKTLIFFLMSSESRMRNFEQDLIEEIYDENKVNNLFVLENSSNNKNFDRVQYINLENNELNNIYIALHYIMFFQIFALRQSEKQGFTPDNPCPTGEVNRVVKKFTVYKGEF</sequence>
<dbReference type="GO" id="GO:0009401">
    <property type="term" value="P:phosphoenolpyruvate-dependent sugar phosphotransferase system"/>
    <property type="evidence" value="ECO:0007669"/>
    <property type="project" value="TreeGrafter"/>
</dbReference>
<organism evidence="2 3">
    <name type="scientific">Spiroplasma helicoides</name>
    <dbReference type="NCBI Taxonomy" id="216938"/>
    <lineage>
        <taxon>Bacteria</taxon>
        <taxon>Bacillati</taxon>
        <taxon>Mycoplasmatota</taxon>
        <taxon>Mollicutes</taxon>
        <taxon>Entomoplasmatales</taxon>
        <taxon>Spiroplasmataceae</taxon>
        <taxon>Spiroplasma</taxon>
    </lineage>
</organism>
<protein>
    <submittedName>
        <fullName evidence="2">Tagatose-6-phosphate ketose/aldose isomerase</fullName>
    </submittedName>
</protein>
<dbReference type="Pfam" id="PF01380">
    <property type="entry name" value="SIS"/>
    <property type="match status" value="1"/>
</dbReference>
<dbReference type="GO" id="GO:0016853">
    <property type="term" value="F:isomerase activity"/>
    <property type="evidence" value="ECO:0007669"/>
    <property type="project" value="UniProtKB-KW"/>
</dbReference>
<dbReference type="InterPro" id="IPR050303">
    <property type="entry name" value="GatZ_KbaZ_carbometab"/>
</dbReference>
<keyword evidence="2" id="KW-0413">Isomerase</keyword>
<feature type="domain" description="SIS" evidence="1">
    <location>
        <begin position="35"/>
        <end position="183"/>
    </location>
</feature>
<dbReference type="PANTHER" id="PTHR32502">
    <property type="entry name" value="N-ACETYLGALACTOSAMINE PERMEASE II COMPONENT-RELATED"/>
    <property type="match status" value="1"/>
</dbReference>
<gene>
    <name evidence="2" type="primary">agaS</name>
    <name evidence="2" type="ORF">SHELI_v1c03640</name>
</gene>
<keyword evidence="3" id="KW-1185">Reference proteome</keyword>
<dbReference type="EMBL" id="CP017015">
    <property type="protein sequence ID" value="AOG60319.1"/>
    <property type="molecule type" value="Genomic_DNA"/>
</dbReference>